<dbReference type="InterPro" id="IPR036291">
    <property type="entry name" value="NAD(P)-bd_dom_sf"/>
</dbReference>
<dbReference type="SUPFAM" id="SSF50129">
    <property type="entry name" value="GroES-like"/>
    <property type="match status" value="1"/>
</dbReference>
<dbReference type="PANTHER" id="PTHR45348:SF2">
    <property type="entry name" value="ZINC-TYPE ALCOHOL DEHYDROGENASE-LIKE PROTEIN C2E1P3.01"/>
    <property type="match status" value="1"/>
</dbReference>
<name>A0A4S4MCP8_9APHY</name>
<dbReference type="Pfam" id="PF08240">
    <property type="entry name" value="ADH_N"/>
    <property type="match status" value="1"/>
</dbReference>
<accession>A0A4S4MCP8</accession>
<dbReference type="Proteomes" id="UP000308730">
    <property type="component" value="Unassembled WGS sequence"/>
</dbReference>
<dbReference type="AlphaFoldDB" id="A0A4S4MCP8"/>
<evidence type="ECO:0000259" key="1">
    <source>
        <dbReference type="SMART" id="SM00829"/>
    </source>
</evidence>
<feature type="domain" description="Enoyl reductase (ER)" evidence="1">
    <location>
        <begin position="17"/>
        <end position="342"/>
    </location>
</feature>
<dbReference type="Gene3D" id="3.40.50.720">
    <property type="entry name" value="NAD(P)-binding Rossmann-like Domain"/>
    <property type="match status" value="1"/>
</dbReference>
<dbReference type="InterPro" id="IPR047122">
    <property type="entry name" value="Trans-enoyl_RdTase-like"/>
</dbReference>
<evidence type="ECO:0000313" key="3">
    <source>
        <dbReference type="Proteomes" id="UP000308730"/>
    </source>
</evidence>
<gene>
    <name evidence="2" type="ORF">EUX98_g8110</name>
</gene>
<dbReference type="CDD" id="cd08249">
    <property type="entry name" value="enoyl_reductase_like"/>
    <property type="match status" value="1"/>
</dbReference>
<keyword evidence="3" id="KW-1185">Reference proteome</keyword>
<reference evidence="2 3" key="1">
    <citation type="submission" date="2019-02" db="EMBL/GenBank/DDBJ databases">
        <title>Genome sequencing of the rare red list fungi Antrodiella citrinella (Flaviporus citrinellus).</title>
        <authorList>
            <person name="Buettner E."/>
            <person name="Kellner H."/>
        </authorList>
    </citation>
    <scope>NUCLEOTIDE SEQUENCE [LARGE SCALE GENOMIC DNA]</scope>
    <source>
        <strain evidence="2 3">DSM 108506</strain>
    </source>
</reference>
<organism evidence="2 3">
    <name type="scientific">Antrodiella citrinella</name>
    <dbReference type="NCBI Taxonomy" id="2447956"/>
    <lineage>
        <taxon>Eukaryota</taxon>
        <taxon>Fungi</taxon>
        <taxon>Dikarya</taxon>
        <taxon>Basidiomycota</taxon>
        <taxon>Agaricomycotina</taxon>
        <taxon>Agaricomycetes</taxon>
        <taxon>Polyporales</taxon>
        <taxon>Steccherinaceae</taxon>
        <taxon>Antrodiella</taxon>
    </lineage>
</organism>
<dbReference type="InterPro" id="IPR020843">
    <property type="entry name" value="ER"/>
</dbReference>
<proteinExistence type="predicted"/>
<dbReference type="OrthoDB" id="3233595at2759"/>
<comment type="caution">
    <text evidence="2">The sequence shown here is derived from an EMBL/GenBank/DDBJ whole genome shotgun (WGS) entry which is preliminary data.</text>
</comment>
<dbReference type="InterPro" id="IPR011032">
    <property type="entry name" value="GroES-like_sf"/>
</dbReference>
<dbReference type="EMBL" id="SGPM01000400">
    <property type="protein sequence ID" value="THH23065.1"/>
    <property type="molecule type" value="Genomic_DNA"/>
</dbReference>
<dbReference type="Pfam" id="PF00107">
    <property type="entry name" value="ADH_zinc_N"/>
    <property type="match status" value="1"/>
</dbReference>
<dbReference type="Gene3D" id="3.90.180.10">
    <property type="entry name" value="Medium-chain alcohol dehydrogenases, catalytic domain"/>
    <property type="match status" value="1"/>
</dbReference>
<protein>
    <recommendedName>
        <fullName evidence="1">Enoyl reductase (ER) domain-containing protein</fullName>
    </recommendedName>
</protein>
<dbReference type="SMART" id="SM00829">
    <property type="entry name" value="PKS_ER"/>
    <property type="match status" value="1"/>
</dbReference>
<dbReference type="SUPFAM" id="SSF51735">
    <property type="entry name" value="NAD(P)-binding Rossmann-fold domains"/>
    <property type="match status" value="1"/>
</dbReference>
<dbReference type="GO" id="GO:0016651">
    <property type="term" value="F:oxidoreductase activity, acting on NAD(P)H"/>
    <property type="evidence" value="ECO:0007669"/>
    <property type="project" value="InterPro"/>
</dbReference>
<dbReference type="PANTHER" id="PTHR45348">
    <property type="entry name" value="HYPOTHETICAL OXIDOREDUCTASE (EUROFUNG)"/>
    <property type="match status" value="1"/>
</dbReference>
<dbReference type="InterPro" id="IPR013154">
    <property type="entry name" value="ADH-like_N"/>
</dbReference>
<sequence length="348" mass="36701">MSIPTHQTALFVQELRGAWKVSSTDVPKPGPGEILIRVEAASLNPVDWKIQMYGVAVTIFPAILGSDSAGTVVEVGEGVTRVAVGDRVLHQGYYHNRIATFQQYTVANEKRVAKIPPKLSFDQAAAIPVALSAAAFGLYGTKVQQGGAGLTAPWREGGRGKYAGQPIVVLGGASSVGQYVIQLAKVSGFSPIITTVSPHNNDLVTALGATHPVDRALPLSELKAITSEPISVVFDAVSSAETQRAGYDLLAPGGTLVLVLDPVGSLGAGEKEGRSVISTYATVHVETNREIGEEMYEHLEAFLESGDLKPNLVEVVPGGLASIPEAFERMKKNQVSGQKLVVRPTESA</sequence>
<evidence type="ECO:0000313" key="2">
    <source>
        <dbReference type="EMBL" id="THH23065.1"/>
    </source>
</evidence>
<dbReference type="InterPro" id="IPR013149">
    <property type="entry name" value="ADH-like_C"/>
</dbReference>